<proteinExistence type="predicted"/>
<protein>
    <recommendedName>
        <fullName evidence="4">Crinkler effector protein N-terminal domain-containing protein</fullName>
    </recommendedName>
</protein>
<comment type="subcellular location">
    <subcellularLocation>
        <location evidence="1">Host cell</location>
    </subcellularLocation>
    <subcellularLocation>
        <location evidence="2">Secreted</location>
    </subcellularLocation>
</comment>
<name>A0A9P5SK59_9FUNG</name>
<dbReference type="GO" id="GO:0005576">
    <property type="term" value="C:extracellular region"/>
    <property type="evidence" value="ECO:0007669"/>
    <property type="project" value="UniProtKB-SubCell"/>
</dbReference>
<keyword evidence="6" id="KW-1185">Reference proteome</keyword>
<dbReference type="Proteomes" id="UP000696485">
    <property type="component" value="Unassembled WGS sequence"/>
</dbReference>
<accession>A0A9P5SK59</accession>
<feature type="domain" description="Crinkler effector protein N-terminal" evidence="4">
    <location>
        <begin position="11"/>
        <end position="110"/>
    </location>
</feature>
<evidence type="ECO:0000313" key="5">
    <source>
        <dbReference type="EMBL" id="KAF9328712.1"/>
    </source>
</evidence>
<dbReference type="AlphaFoldDB" id="A0A9P5SK59"/>
<evidence type="ECO:0000256" key="1">
    <source>
        <dbReference type="ARBA" id="ARBA00004340"/>
    </source>
</evidence>
<dbReference type="InterPro" id="IPR045379">
    <property type="entry name" value="Crinkler_N"/>
</dbReference>
<dbReference type="EMBL" id="JAAAUY010000539">
    <property type="protein sequence ID" value="KAF9328712.1"/>
    <property type="molecule type" value="Genomic_DNA"/>
</dbReference>
<comment type="caution">
    <text evidence="5">The sequence shown here is derived from an EMBL/GenBank/DDBJ whole genome shotgun (WGS) entry which is preliminary data.</text>
</comment>
<evidence type="ECO:0000256" key="2">
    <source>
        <dbReference type="ARBA" id="ARBA00004613"/>
    </source>
</evidence>
<reference evidence="5" key="1">
    <citation type="journal article" date="2020" name="Fungal Divers.">
        <title>Resolving the Mortierellaceae phylogeny through synthesis of multi-gene phylogenetics and phylogenomics.</title>
        <authorList>
            <person name="Vandepol N."/>
            <person name="Liber J."/>
            <person name="Desiro A."/>
            <person name="Na H."/>
            <person name="Kennedy M."/>
            <person name="Barry K."/>
            <person name="Grigoriev I.V."/>
            <person name="Miller A.N."/>
            <person name="O'Donnell K."/>
            <person name="Stajich J.E."/>
            <person name="Bonito G."/>
        </authorList>
    </citation>
    <scope>NUCLEOTIDE SEQUENCE</scope>
    <source>
        <strain evidence="5">NVP1</strain>
    </source>
</reference>
<organism evidence="5 6">
    <name type="scientific">Podila minutissima</name>
    <dbReference type="NCBI Taxonomy" id="64525"/>
    <lineage>
        <taxon>Eukaryota</taxon>
        <taxon>Fungi</taxon>
        <taxon>Fungi incertae sedis</taxon>
        <taxon>Mucoromycota</taxon>
        <taxon>Mortierellomycotina</taxon>
        <taxon>Mortierellomycetes</taxon>
        <taxon>Mortierellales</taxon>
        <taxon>Mortierellaceae</taxon>
        <taxon>Podila</taxon>
    </lineage>
</organism>
<evidence type="ECO:0000256" key="3">
    <source>
        <dbReference type="ARBA" id="ARBA00022525"/>
    </source>
</evidence>
<evidence type="ECO:0000313" key="6">
    <source>
        <dbReference type="Proteomes" id="UP000696485"/>
    </source>
</evidence>
<keyword evidence="3" id="KW-0964">Secreted</keyword>
<dbReference type="GO" id="GO:0043657">
    <property type="term" value="C:host cell"/>
    <property type="evidence" value="ECO:0007669"/>
    <property type="project" value="UniProtKB-SubCell"/>
</dbReference>
<sequence>MLRNAMTDNNLTFFCVIDGESTPFPVEIEPTKTIGELKKTIKDDNAVAFADVDAKMLTLWGVSIPVAPKKERKDISLAGIPSKEELDETDDVSDVFKETPPKKTIHIIVQRPPPVAAARKHTLSEAFPKGLPYRGPQPLLRTTGLDWTYQPDPNLYDTLRQAIKGHYSAFFHGRRDKSTIPLYLFLCGAGTGKSRNAQEFHQSATACLIEDEDRELRKRIEDAWVFHVSLENGVSLLENEVSPIEAIGCRMLLQLLPDKRLRNVMQDYKELHPMNVLDLVAKGTGQHLRDATVILVVDGLQSFMTDPKDGHDKDSAFYRALTNIGDLAFEDVFLMACCTATDGSLKPVFDEDDHIIKVLVSDCGGHGRALESLQQAIEASSKDYNVESLMNSLYYQLQDLYSEAVSFPSSTIQAMARAILTRAHLDPDKPVPGTARLPGELAIPGLIRYEQPTGLGTGGYLTAPYIWVWLFSHQSRDDVDPLLNSWRFYSYPDLKSKTDPKSPPGAQFWQHFEHFAATFCCLKSRCEHETLNVHKGEHCILNAAAAPFGDSFTGLDTRPFCTEVHQYKLIADGRRIDYQAEREKAASDKDFFILFTSKDRLNVALPPMSGIVDRSNWALYFGPFAGRAFVFATTGALDINKAPRKDLKRMRDVDERKADLIIQERTKRLFDSYDDATQRLRGVGKTVLKGFKFPRTA</sequence>
<evidence type="ECO:0000259" key="4">
    <source>
        <dbReference type="Pfam" id="PF20147"/>
    </source>
</evidence>
<gene>
    <name evidence="5" type="ORF">BG006_008144</name>
</gene>
<dbReference type="Pfam" id="PF20147">
    <property type="entry name" value="Crinkler"/>
    <property type="match status" value="1"/>
</dbReference>